<evidence type="ECO:0000256" key="3">
    <source>
        <dbReference type="ARBA" id="ARBA00022989"/>
    </source>
</evidence>
<evidence type="ECO:0000256" key="2">
    <source>
        <dbReference type="ARBA" id="ARBA00022692"/>
    </source>
</evidence>
<dbReference type="Proteomes" id="UP000252770">
    <property type="component" value="Unassembled WGS sequence"/>
</dbReference>
<dbReference type="PROSITE" id="PS50850">
    <property type="entry name" value="MFS"/>
    <property type="match status" value="1"/>
</dbReference>
<dbReference type="PANTHER" id="PTHR23534">
    <property type="entry name" value="MFS PERMEASE"/>
    <property type="match status" value="1"/>
</dbReference>
<feature type="transmembrane region" description="Helical" evidence="5">
    <location>
        <begin position="63"/>
        <end position="83"/>
    </location>
</feature>
<reference evidence="7 8" key="1">
    <citation type="submission" date="2018-07" db="EMBL/GenBank/DDBJ databases">
        <title>Desertimonas flava gen. nov. sp. nov.</title>
        <authorList>
            <person name="Liu S."/>
        </authorList>
    </citation>
    <scope>NUCLEOTIDE SEQUENCE [LARGE SCALE GENOMIC DNA]</scope>
    <source>
        <strain evidence="7 8">16Sb5-5</strain>
    </source>
</reference>
<dbReference type="EMBL" id="QOUI01000015">
    <property type="protein sequence ID" value="RCK68043.1"/>
    <property type="molecule type" value="Genomic_DNA"/>
</dbReference>
<dbReference type="Pfam" id="PF07690">
    <property type="entry name" value="MFS_1"/>
    <property type="match status" value="1"/>
</dbReference>
<feature type="transmembrane region" description="Helical" evidence="5">
    <location>
        <begin position="90"/>
        <end position="111"/>
    </location>
</feature>
<dbReference type="InterPro" id="IPR011701">
    <property type="entry name" value="MFS"/>
</dbReference>
<feature type="transmembrane region" description="Helical" evidence="5">
    <location>
        <begin position="399"/>
        <end position="418"/>
    </location>
</feature>
<feature type="transmembrane region" description="Helical" evidence="5">
    <location>
        <begin position="303"/>
        <end position="322"/>
    </location>
</feature>
<feature type="domain" description="Major facilitator superfamily (MFS) profile" evidence="6">
    <location>
        <begin position="25"/>
        <end position="422"/>
    </location>
</feature>
<accession>A0A367YQ79</accession>
<dbReference type="InterPro" id="IPR020846">
    <property type="entry name" value="MFS_dom"/>
</dbReference>
<keyword evidence="4 5" id="KW-0472">Membrane</keyword>
<sequence length="424" mass="42006">MRPVTEPQLTLPRTAPTRVPGARRGVAVLVVTQLLTGIGVASGVAVGGVLAEELAGTASAAGVAQTASIVGAGLASVPLAELAARSGRRLGLAVGAGAATAGALAVLGAAVLGWLPLMVLGMLLFGAATAVGLQARYAAAELAVPERRARTMSVVIWATTVGAVIGPNLSQPGSEVGVLLGLPGLAGPFLFSVVVFLAATLVLAVGLPARRPEPVTGAERTAARASSLRLLVGALRRPSLRIGVVAVVTGHAMMVSVMVMTPVHMNHQGMSLTLVGLVISIHVLGMYAASPVFGWLSDRFGPLPVVLLGAGLFVLAFLGGAFSPESHSSSAPWWLAVALCLLGLGWSACLVGGSAMVAAEAPAAGGVRLQGTVDSAMSLGAAALAALAGPVLAVGGYPSVNLLGAVALVALLVVVLTARTAPAR</sequence>
<gene>
    <name evidence="7" type="ORF">DT076_18295</name>
</gene>
<evidence type="ECO:0000256" key="5">
    <source>
        <dbReference type="SAM" id="Phobius"/>
    </source>
</evidence>
<feature type="transmembrane region" description="Helical" evidence="5">
    <location>
        <begin position="117"/>
        <end position="139"/>
    </location>
</feature>
<organism evidence="7 8">
    <name type="scientific">Desertihabitans brevis</name>
    <dbReference type="NCBI Taxonomy" id="2268447"/>
    <lineage>
        <taxon>Bacteria</taxon>
        <taxon>Bacillati</taxon>
        <taxon>Actinomycetota</taxon>
        <taxon>Actinomycetes</taxon>
        <taxon>Propionibacteriales</taxon>
        <taxon>Propionibacteriaceae</taxon>
        <taxon>Desertihabitans</taxon>
    </lineage>
</organism>
<evidence type="ECO:0000313" key="7">
    <source>
        <dbReference type="EMBL" id="RCK68043.1"/>
    </source>
</evidence>
<evidence type="ECO:0000259" key="6">
    <source>
        <dbReference type="PROSITE" id="PS50850"/>
    </source>
</evidence>
<dbReference type="GO" id="GO:0005886">
    <property type="term" value="C:plasma membrane"/>
    <property type="evidence" value="ECO:0007669"/>
    <property type="project" value="UniProtKB-SubCell"/>
</dbReference>
<dbReference type="Gene3D" id="1.20.1250.20">
    <property type="entry name" value="MFS general substrate transporter like domains"/>
    <property type="match status" value="1"/>
</dbReference>
<evidence type="ECO:0000256" key="4">
    <source>
        <dbReference type="ARBA" id="ARBA00023136"/>
    </source>
</evidence>
<feature type="transmembrane region" description="Helical" evidence="5">
    <location>
        <begin position="189"/>
        <end position="207"/>
    </location>
</feature>
<proteinExistence type="predicted"/>
<dbReference type="AlphaFoldDB" id="A0A367YQ79"/>
<feature type="transmembrane region" description="Helical" evidence="5">
    <location>
        <begin position="272"/>
        <end position="296"/>
    </location>
</feature>
<feature type="transmembrane region" description="Helical" evidence="5">
    <location>
        <begin position="371"/>
        <end position="393"/>
    </location>
</feature>
<name>A0A367YQ79_9ACTN</name>
<comment type="caution">
    <text evidence="7">The sequence shown here is derived from an EMBL/GenBank/DDBJ whole genome shotgun (WGS) entry which is preliminary data.</text>
</comment>
<keyword evidence="8" id="KW-1185">Reference proteome</keyword>
<evidence type="ECO:0000256" key="1">
    <source>
        <dbReference type="ARBA" id="ARBA00004651"/>
    </source>
</evidence>
<feature type="transmembrane region" description="Helical" evidence="5">
    <location>
        <begin position="334"/>
        <end position="359"/>
    </location>
</feature>
<dbReference type="InterPro" id="IPR036259">
    <property type="entry name" value="MFS_trans_sf"/>
</dbReference>
<protein>
    <submittedName>
        <fullName evidence="7">MFS transporter</fullName>
    </submittedName>
</protein>
<keyword evidence="2 5" id="KW-0812">Transmembrane</keyword>
<feature type="transmembrane region" description="Helical" evidence="5">
    <location>
        <begin position="26"/>
        <end position="51"/>
    </location>
</feature>
<dbReference type="SUPFAM" id="SSF103473">
    <property type="entry name" value="MFS general substrate transporter"/>
    <property type="match status" value="1"/>
</dbReference>
<dbReference type="GO" id="GO:0022857">
    <property type="term" value="F:transmembrane transporter activity"/>
    <property type="evidence" value="ECO:0007669"/>
    <property type="project" value="InterPro"/>
</dbReference>
<keyword evidence="3 5" id="KW-1133">Transmembrane helix</keyword>
<feature type="transmembrane region" description="Helical" evidence="5">
    <location>
        <begin position="151"/>
        <end position="169"/>
    </location>
</feature>
<comment type="subcellular location">
    <subcellularLocation>
        <location evidence="1">Cell membrane</location>
        <topology evidence="1">Multi-pass membrane protein</topology>
    </subcellularLocation>
</comment>
<evidence type="ECO:0000313" key="8">
    <source>
        <dbReference type="Proteomes" id="UP000252770"/>
    </source>
</evidence>
<feature type="transmembrane region" description="Helical" evidence="5">
    <location>
        <begin position="239"/>
        <end position="260"/>
    </location>
</feature>
<dbReference type="PANTHER" id="PTHR23534:SF1">
    <property type="entry name" value="MAJOR FACILITATOR SUPERFAMILY PROTEIN"/>
    <property type="match status" value="1"/>
</dbReference>